<gene>
    <name evidence="1" type="ORF">TVAG_444820</name>
</gene>
<sequence>MSDQIQNHDQKQYAIITYSDSEDSSEAQALSLMNHYYINEAFEEAERYSSSDDESYEIMT</sequence>
<keyword evidence="2" id="KW-1185">Reference proteome</keyword>
<organism evidence="1 2">
    <name type="scientific">Trichomonas vaginalis (strain ATCC PRA-98 / G3)</name>
    <dbReference type="NCBI Taxonomy" id="412133"/>
    <lineage>
        <taxon>Eukaryota</taxon>
        <taxon>Metamonada</taxon>
        <taxon>Parabasalia</taxon>
        <taxon>Trichomonadida</taxon>
        <taxon>Trichomonadidae</taxon>
        <taxon>Trichomonas</taxon>
    </lineage>
</organism>
<dbReference type="KEGG" id="tva:4750057"/>
<accession>A2FRY0</accession>
<dbReference type="EMBL" id="DS113972">
    <property type="protein sequence ID" value="EAX92346.1"/>
    <property type="molecule type" value="Genomic_DNA"/>
</dbReference>
<dbReference type="VEuPathDB" id="TrichDB:TVAG_444820"/>
<protein>
    <submittedName>
        <fullName evidence="1">Uncharacterized protein</fullName>
    </submittedName>
</protein>
<name>A2FRY0_TRIV3</name>
<proteinExistence type="predicted"/>
<reference evidence="1" key="2">
    <citation type="journal article" date="2007" name="Science">
        <title>Draft genome sequence of the sexually transmitted pathogen Trichomonas vaginalis.</title>
        <authorList>
            <person name="Carlton J.M."/>
            <person name="Hirt R.P."/>
            <person name="Silva J.C."/>
            <person name="Delcher A.L."/>
            <person name="Schatz M."/>
            <person name="Zhao Q."/>
            <person name="Wortman J.R."/>
            <person name="Bidwell S.L."/>
            <person name="Alsmark U.C.M."/>
            <person name="Besteiro S."/>
            <person name="Sicheritz-Ponten T."/>
            <person name="Noel C.J."/>
            <person name="Dacks J.B."/>
            <person name="Foster P.G."/>
            <person name="Simillion C."/>
            <person name="Van de Peer Y."/>
            <person name="Miranda-Saavedra D."/>
            <person name="Barton G.J."/>
            <person name="Westrop G.D."/>
            <person name="Mueller S."/>
            <person name="Dessi D."/>
            <person name="Fiori P.L."/>
            <person name="Ren Q."/>
            <person name="Paulsen I."/>
            <person name="Zhang H."/>
            <person name="Bastida-Corcuera F.D."/>
            <person name="Simoes-Barbosa A."/>
            <person name="Brown M.T."/>
            <person name="Hayes R.D."/>
            <person name="Mukherjee M."/>
            <person name="Okumura C.Y."/>
            <person name="Schneider R."/>
            <person name="Smith A.J."/>
            <person name="Vanacova S."/>
            <person name="Villalvazo M."/>
            <person name="Haas B.J."/>
            <person name="Pertea M."/>
            <person name="Feldblyum T.V."/>
            <person name="Utterback T.R."/>
            <person name="Shu C.L."/>
            <person name="Osoegawa K."/>
            <person name="de Jong P.J."/>
            <person name="Hrdy I."/>
            <person name="Horvathova L."/>
            <person name="Zubacova Z."/>
            <person name="Dolezal P."/>
            <person name="Malik S.B."/>
            <person name="Logsdon J.M. Jr."/>
            <person name="Henze K."/>
            <person name="Gupta A."/>
            <person name="Wang C.C."/>
            <person name="Dunne R.L."/>
            <person name="Upcroft J.A."/>
            <person name="Upcroft P."/>
            <person name="White O."/>
            <person name="Salzberg S.L."/>
            <person name="Tang P."/>
            <person name="Chiu C.-H."/>
            <person name="Lee Y.-S."/>
            <person name="Embley T.M."/>
            <person name="Coombs G.H."/>
            <person name="Mottram J.C."/>
            <person name="Tachezy J."/>
            <person name="Fraser-Liggett C.M."/>
            <person name="Johnson P.J."/>
        </authorList>
    </citation>
    <scope>NUCLEOTIDE SEQUENCE [LARGE SCALE GENOMIC DNA]</scope>
    <source>
        <strain evidence="1">G3</strain>
    </source>
</reference>
<evidence type="ECO:0000313" key="2">
    <source>
        <dbReference type="Proteomes" id="UP000001542"/>
    </source>
</evidence>
<evidence type="ECO:0000313" key="1">
    <source>
        <dbReference type="EMBL" id="EAX92346.1"/>
    </source>
</evidence>
<reference evidence="1" key="1">
    <citation type="submission" date="2006-10" db="EMBL/GenBank/DDBJ databases">
        <authorList>
            <person name="Amadeo P."/>
            <person name="Zhao Q."/>
            <person name="Wortman J."/>
            <person name="Fraser-Liggett C."/>
            <person name="Carlton J."/>
        </authorList>
    </citation>
    <scope>NUCLEOTIDE SEQUENCE</scope>
    <source>
        <strain evidence="1">G3</strain>
    </source>
</reference>
<dbReference type="Proteomes" id="UP000001542">
    <property type="component" value="Unassembled WGS sequence"/>
</dbReference>
<dbReference type="RefSeq" id="XP_001305276.1">
    <property type="nucleotide sequence ID" value="XM_001305275.1"/>
</dbReference>
<dbReference type="AlphaFoldDB" id="A2FRY0"/>
<dbReference type="VEuPathDB" id="TrichDB:TVAGG3_0659480"/>
<dbReference type="InParanoid" id="A2FRY0"/>